<evidence type="ECO:0000313" key="2">
    <source>
        <dbReference type="EMBL" id="CAK6959813.1"/>
    </source>
</evidence>
<keyword evidence="1" id="KW-1133">Transmembrane helix</keyword>
<proteinExistence type="predicted"/>
<evidence type="ECO:0000256" key="1">
    <source>
        <dbReference type="SAM" id="Phobius"/>
    </source>
</evidence>
<accession>A0AAV1NKT4</accession>
<name>A0AAV1NKT4_SCOSC</name>
<reference evidence="2 3" key="1">
    <citation type="submission" date="2024-01" db="EMBL/GenBank/DDBJ databases">
        <authorList>
            <person name="Alioto T."/>
            <person name="Alioto T."/>
            <person name="Gomez Garrido J."/>
        </authorList>
    </citation>
    <scope>NUCLEOTIDE SEQUENCE [LARGE SCALE GENOMIC DNA]</scope>
</reference>
<sequence length="56" mass="6056">MGLWTGEEPYCITDDNVGFILGAGGFLSALITMGVMVKLHNRKQVSVSEPTRSKIS</sequence>
<comment type="caution">
    <text evidence="2">The sequence shown here is derived from an EMBL/GenBank/DDBJ whole genome shotgun (WGS) entry which is preliminary data.</text>
</comment>
<keyword evidence="1" id="KW-0472">Membrane</keyword>
<keyword evidence="3" id="KW-1185">Reference proteome</keyword>
<gene>
    <name evidence="2" type="ORF">FSCOSCO3_A005963</name>
</gene>
<dbReference type="EMBL" id="CAWUFR010000041">
    <property type="protein sequence ID" value="CAK6959813.1"/>
    <property type="molecule type" value="Genomic_DNA"/>
</dbReference>
<keyword evidence="1" id="KW-0812">Transmembrane</keyword>
<evidence type="ECO:0000313" key="3">
    <source>
        <dbReference type="Proteomes" id="UP001314229"/>
    </source>
</evidence>
<protein>
    <submittedName>
        <fullName evidence="2">Sushi domain-containing protein 2</fullName>
    </submittedName>
</protein>
<dbReference type="AlphaFoldDB" id="A0AAV1NKT4"/>
<organism evidence="2 3">
    <name type="scientific">Scomber scombrus</name>
    <name type="common">Atlantic mackerel</name>
    <name type="synonym">Scomber vernalis</name>
    <dbReference type="NCBI Taxonomy" id="13677"/>
    <lineage>
        <taxon>Eukaryota</taxon>
        <taxon>Metazoa</taxon>
        <taxon>Chordata</taxon>
        <taxon>Craniata</taxon>
        <taxon>Vertebrata</taxon>
        <taxon>Euteleostomi</taxon>
        <taxon>Actinopterygii</taxon>
        <taxon>Neopterygii</taxon>
        <taxon>Teleostei</taxon>
        <taxon>Neoteleostei</taxon>
        <taxon>Acanthomorphata</taxon>
        <taxon>Pelagiaria</taxon>
        <taxon>Scombriformes</taxon>
        <taxon>Scombridae</taxon>
        <taxon>Scomber</taxon>
    </lineage>
</organism>
<dbReference type="Proteomes" id="UP001314229">
    <property type="component" value="Unassembled WGS sequence"/>
</dbReference>
<feature type="transmembrane region" description="Helical" evidence="1">
    <location>
        <begin position="17"/>
        <end position="37"/>
    </location>
</feature>